<feature type="region of interest" description="Disordered" evidence="22">
    <location>
        <begin position="87"/>
        <end position="112"/>
    </location>
</feature>
<accession>A0AAJ7TZA7</accession>
<reference evidence="26" key="1">
    <citation type="submission" date="2025-08" db="UniProtKB">
        <authorList>
            <consortium name="RefSeq"/>
        </authorList>
    </citation>
    <scope>IDENTIFICATION</scope>
    <source>
        <tissue evidence="26">Sperm</tissue>
    </source>
</reference>
<feature type="transmembrane region" description="Helical" evidence="23">
    <location>
        <begin position="772"/>
        <end position="796"/>
    </location>
</feature>
<evidence type="ECO:0000259" key="24">
    <source>
        <dbReference type="SMART" id="SM00079"/>
    </source>
</evidence>
<dbReference type="Gene3D" id="3.40.50.2300">
    <property type="match status" value="2"/>
</dbReference>
<dbReference type="Proteomes" id="UP001318040">
    <property type="component" value="Chromosome 44"/>
</dbReference>
<keyword evidence="10" id="KW-0406">Ion transport</keyword>
<evidence type="ECO:0000256" key="15">
    <source>
        <dbReference type="ARBA" id="ARBA00023257"/>
    </source>
</evidence>
<feature type="coiled-coil region" evidence="21">
    <location>
        <begin position="1191"/>
        <end position="1225"/>
    </location>
</feature>
<dbReference type="InterPro" id="IPR015683">
    <property type="entry name" value="Ionotropic_Glu_rcpt"/>
</dbReference>
<gene>
    <name evidence="26" type="primary">LOC116951983</name>
</gene>
<feature type="transmembrane region" description="Helical" evidence="23">
    <location>
        <begin position="741"/>
        <end position="760"/>
    </location>
</feature>
<evidence type="ECO:0000313" key="26">
    <source>
        <dbReference type="RefSeq" id="XP_032826827.1"/>
    </source>
</evidence>
<comment type="catalytic activity">
    <reaction evidence="19">
        <text>Na(+)(in) = Na(+)(out)</text>
        <dbReference type="Rhea" id="RHEA:34963"/>
        <dbReference type="ChEBI" id="CHEBI:29101"/>
    </reaction>
</comment>
<feature type="transmembrane region" description="Helical" evidence="23">
    <location>
        <begin position="688"/>
        <end position="708"/>
    </location>
</feature>
<keyword evidence="2" id="KW-0813">Transport</keyword>
<proteinExistence type="predicted"/>
<evidence type="ECO:0000256" key="17">
    <source>
        <dbReference type="ARBA" id="ARBA00023303"/>
    </source>
</evidence>
<evidence type="ECO:0000256" key="8">
    <source>
        <dbReference type="ARBA" id="ARBA00022989"/>
    </source>
</evidence>
<keyword evidence="3" id="KW-1003">Cell membrane</keyword>
<feature type="compositionally biased region" description="Low complexity" evidence="22">
    <location>
        <begin position="1137"/>
        <end position="1151"/>
    </location>
</feature>
<keyword evidence="5" id="KW-0732">Signal</keyword>
<dbReference type="InterPro" id="IPR001828">
    <property type="entry name" value="ANF_lig-bd_rcpt"/>
</dbReference>
<evidence type="ECO:0000256" key="18">
    <source>
        <dbReference type="ARBA" id="ARBA00034100"/>
    </source>
</evidence>
<evidence type="ECO:0000256" key="14">
    <source>
        <dbReference type="ARBA" id="ARBA00023180"/>
    </source>
</evidence>
<keyword evidence="7" id="KW-0460">Magnesium</keyword>
<dbReference type="InterPro" id="IPR028082">
    <property type="entry name" value="Peripla_BP_I"/>
</dbReference>
<sequence>MQLPCGAAPLEACVTGVAPDRRCGRAGDQLAARMREGRPPLLPLHLLSWSLVLLCLAARGHSHPQPCRILKQIRSTVRLAVVLPSSSSSATLPSSSSSSSAHSTLPSPATQSRSLDAERAVWAAASDINARGLLPYNITLDVQTAGGLGQGHDPQTLMQELCHGVVVHGVAAVLAFTESPRRFLQLEMMSAALQIPFISISDQDYSALAQDSNRLLLSFRTHRRTFMDVLVELLEMRGWSDVSLVVCNGDVHWHVYEQFLSHIYVNSTFDIQTVLNVNPAVGHHGLAEQLRTLRGASDTIVMFGCEVAEAGAVFRAAATARLLAPAYQWVLGDPQDIEGLRREEFPLGLLAFGRTRDPNLSNYLVDSFELVARAIRTAVMVRPDLTLVPTVTNCFDLDTTSETSGQYLFRFITNTSFEGISGWIEVQNASRITATARHNIWHLQHDLLGIPTWTKVGSWDSSEITIEPSLWPDSRERARKGPGGPARPRLRVAALAHPPLVSTADAADEGRCATGRPCLEALAGGGGGGGSGGGGRGRRRVAGAAFRELRLGNGSVATPAGDGRPGHGEGRYRIRCCSGYAVDLLDKLSLDLRSFDLDLYVGGGGDDVEEAAEAEADDRGRARWAWPLSELSSGAADLAVTALGAGGPHAAPPLEFTAPFLSSSLSIAVARRQEGRHPLGAFALPLHWTVWVGVFVALHAIALFLTLFECRTPRADGEAPVGTSGSAAAAAGTPAKARGSFSLAAALGLCYSVLFGRNVARGAPRCWSSRFLVGLWAMFCLLCFCIYTANLAAMLVGGRSRDELTGIHDPKLQHPSHGLRCGTVRGSGAESYVARVFPEIHEHMRQHNVPSASQGIARLRSGLLDAFIMDKALLDYEVSVDPDCQLLQVGKPFAMEEYGIGLRKGSGLTANISDLIQTYRLNGDLGALHDKWYKPGPCGQHGLKSKDSQHMGLKHLLGLFIFLCVGAAAALLTAVVEQLMHRFGLQRQRRASGKSMSGHYTSQSFHVTLDSPEAKTPQTQLHQNTEMNNSSGDVPTNANGRAFLRDRTVYRDLTLIPDSAEFDSDALQRTFPRRSSKQQQQQHQLQQHQQQLQRHAYRETLLANASAPRRAAALGHGRYAGSKASWGHRLSAPKRNPAVASATGPSVAAAAQSPELGSPAAIASSASATPVAFQQQQHQRQRQGFLPADGHVSVLRELSELDCEIEQIKEQLRRVTTRREELVLLMDQLNNSKL</sequence>
<keyword evidence="25" id="KW-1185">Reference proteome</keyword>
<evidence type="ECO:0000256" key="22">
    <source>
        <dbReference type="SAM" id="MobiDB-lite"/>
    </source>
</evidence>
<dbReference type="PANTHER" id="PTHR18966">
    <property type="entry name" value="IONOTROPIC GLUTAMATE RECEPTOR"/>
    <property type="match status" value="1"/>
</dbReference>
<evidence type="ECO:0000256" key="12">
    <source>
        <dbReference type="ARBA" id="ARBA00023157"/>
    </source>
</evidence>
<name>A0AAJ7TZA7_PETMA</name>
<comment type="catalytic activity">
    <reaction evidence="20">
        <text>Ca(2+)(in) = Ca(2+)(out)</text>
        <dbReference type="Rhea" id="RHEA:29671"/>
        <dbReference type="ChEBI" id="CHEBI:29108"/>
    </reaction>
</comment>
<dbReference type="Pfam" id="PF00060">
    <property type="entry name" value="Lig_chan"/>
    <property type="match status" value="1"/>
</dbReference>
<dbReference type="SUPFAM" id="SSF53822">
    <property type="entry name" value="Periplasmic binding protein-like I"/>
    <property type="match status" value="1"/>
</dbReference>
<keyword evidence="11 23" id="KW-0472">Membrane</keyword>
<dbReference type="AlphaFoldDB" id="A0AAJ7TZA7"/>
<evidence type="ECO:0000256" key="16">
    <source>
        <dbReference type="ARBA" id="ARBA00023286"/>
    </source>
</evidence>
<evidence type="ECO:0000256" key="21">
    <source>
        <dbReference type="SAM" id="Coils"/>
    </source>
</evidence>
<dbReference type="FunFam" id="3.40.190.10:FF:000045">
    <property type="entry name" value="Putative glutamate receptor ionotropic NMDA 3A"/>
    <property type="match status" value="1"/>
</dbReference>
<dbReference type="Gene3D" id="3.40.190.10">
    <property type="entry name" value="Periplasmic binding protein-like II"/>
    <property type="match status" value="3"/>
</dbReference>
<dbReference type="GO" id="GO:0015276">
    <property type="term" value="F:ligand-gated monoatomic ion channel activity"/>
    <property type="evidence" value="ECO:0007669"/>
    <property type="project" value="InterPro"/>
</dbReference>
<evidence type="ECO:0000256" key="9">
    <source>
        <dbReference type="ARBA" id="ARBA00023018"/>
    </source>
</evidence>
<keyword evidence="21" id="KW-0175">Coiled coil</keyword>
<keyword evidence="16" id="KW-1071">Ligand-gated ion channel</keyword>
<evidence type="ECO:0000256" key="19">
    <source>
        <dbReference type="ARBA" id="ARBA00036239"/>
    </source>
</evidence>
<evidence type="ECO:0000256" key="6">
    <source>
        <dbReference type="ARBA" id="ARBA00022837"/>
    </source>
</evidence>
<dbReference type="GO" id="GO:0045211">
    <property type="term" value="C:postsynaptic membrane"/>
    <property type="evidence" value="ECO:0007669"/>
    <property type="project" value="UniProtKB-SubCell"/>
</dbReference>
<feature type="region of interest" description="Disordered" evidence="22">
    <location>
        <begin position="1071"/>
        <end position="1094"/>
    </location>
</feature>
<evidence type="ECO:0000256" key="2">
    <source>
        <dbReference type="ARBA" id="ARBA00022448"/>
    </source>
</evidence>
<keyword evidence="9" id="KW-0770">Synapse</keyword>
<feature type="transmembrane region" description="Helical" evidence="23">
    <location>
        <begin position="956"/>
        <end position="976"/>
    </location>
</feature>
<evidence type="ECO:0000256" key="1">
    <source>
        <dbReference type="ARBA" id="ARBA00004651"/>
    </source>
</evidence>
<evidence type="ECO:0000256" key="4">
    <source>
        <dbReference type="ARBA" id="ARBA00022692"/>
    </source>
</evidence>
<feature type="compositionally biased region" description="Low complexity" evidence="22">
    <location>
        <begin position="87"/>
        <end position="110"/>
    </location>
</feature>
<feature type="compositionally biased region" description="Polar residues" evidence="22">
    <location>
        <begin position="1016"/>
        <end position="1039"/>
    </location>
</feature>
<evidence type="ECO:0000256" key="13">
    <source>
        <dbReference type="ARBA" id="ARBA00023170"/>
    </source>
</evidence>
<keyword evidence="8 23" id="KW-1133">Transmembrane helix</keyword>
<evidence type="ECO:0000256" key="23">
    <source>
        <dbReference type="SAM" id="Phobius"/>
    </source>
</evidence>
<keyword evidence="12" id="KW-1015">Disulfide bond</keyword>
<feature type="compositionally biased region" description="Low complexity" evidence="22">
    <location>
        <begin position="1078"/>
        <end position="1093"/>
    </location>
</feature>
<feature type="region of interest" description="Disordered" evidence="22">
    <location>
        <begin position="1123"/>
        <end position="1152"/>
    </location>
</feature>
<evidence type="ECO:0000256" key="3">
    <source>
        <dbReference type="ARBA" id="ARBA00022475"/>
    </source>
</evidence>
<protein>
    <submittedName>
        <fullName evidence="26">LOW QUALITY PROTEIN: glutamate receptor ionotropic, NMDA 3A-like</fullName>
    </submittedName>
</protein>
<keyword evidence="4 23" id="KW-0812">Transmembrane</keyword>
<feature type="domain" description="Ionotropic glutamate receptor C-terminal" evidence="24">
    <location>
        <begin position="561"/>
        <end position="935"/>
    </location>
</feature>
<keyword evidence="6" id="KW-0106">Calcium</keyword>
<dbReference type="KEGG" id="pmrn:116951983"/>
<evidence type="ECO:0000256" key="11">
    <source>
        <dbReference type="ARBA" id="ARBA00023136"/>
    </source>
</evidence>
<keyword evidence="13" id="KW-0675">Receptor</keyword>
<keyword evidence="15" id="KW-0628">Postsynaptic cell membrane</keyword>
<dbReference type="SMART" id="SM00079">
    <property type="entry name" value="PBPe"/>
    <property type="match status" value="1"/>
</dbReference>
<evidence type="ECO:0000256" key="5">
    <source>
        <dbReference type="ARBA" id="ARBA00022729"/>
    </source>
</evidence>
<evidence type="ECO:0000256" key="20">
    <source>
        <dbReference type="ARBA" id="ARBA00036634"/>
    </source>
</evidence>
<dbReference type="SUPFAM" id="SSF53850">
    <property type="entry name" value="Periplasmic binding protein-like II"/>
    <property type="match status" value="1"/>
</dbReference>
<dbReference type="InterPro" id="IPR001320">
    <property type="entry name" value="Iontro_rcpt_C"/>
</dbReference>
<keyword evidence="14" id="KW-0325">Glycoprotein</keyword>
<dbReference type="RefSeq" id="XP_032826827.1">
    <property type="nucleotide sequence ID" value="XM_032970936.1"/>
</dbReference>
<dbReference type="Pfam" id="PF01094">
    <property type="entry name" value="ANF_receptor"/>
    <property type="match status" value="1"/>
</dbReference>
<evidence type="ECO:0000256" key="10">
    <source>
        <dbReference type="ARBA" id="ARBA00023065"/>
    </source>
</evidence>
<comment type="subcellular location">
    <subcellularLocation>
        <location evidence="1">Cell membrane</location>
        <topology evidence="1">Multi-pass membrane protein</topology>
    </subcellularLocation>
    <subcellularLocation>
        <location evidence="18">Postsynaptic cell membrane</location>
    </subcellularLocation>
</comment>
<feature type="region of interest" description="Disordered" evidence="22">
    <location>
        <begin position="1014"/>
        <end position="1039"/>
    </location>
</feature>
<keyword evidence="17" id="KW-0407">Ion channel</keyword>
<evidence type="ECO:0000313" key="25">
    <source>
        <dbReference type="Proteomes" id="UP001318040"/>
    </source>
</evidence>
<organism evidence="25 26">
    <name type="scientific">Petromyzon marinus</name>
    <name type="common">Sea lamprey</name>
    <dbReference type="NCBI Taxonomy" id="7757"/>
    <lineage>
        <taxon>Eukaryota</taxon>
        <taxon>Metazoa</taxon>
        <taxon>Chordata</taxon>
        <taxon>Craniata</taxon>
        <taxon>Vertebrata</taxon>
        <taxon>Cyclostomata</taxon>
        <taxon>Hyperoartia</taxon>
        <taxon>Petromyzontiformes</taxon>
        <taxon>Petromyzontidae</taxon>
        <taxon>Petromyzon</taxon>
    </lineage>
</organism>
<evidence type="ECO:0000256" key="7">
    <source>
        <dbReference type="ARBA" id="ARBA00022842"/>
    </source>
</evidence>